<reference evidence="1" key="1">
    <citation type="submission" date="2013-05" db="EMBL/GenBank/DDBJ databases">
        <authorList>
            <person name="Yim A.K.Y."/>
            <person name="Chan T.F."/>
            <person name="Ji K.M."/>
            <person name="Liu X.Y."/>
            <person name="Zhou J.W."/>
            <person name="Li R.Q."/>
            <person name="Yang K.Y."/>
            <person name="Li J."/>
            <person name="Li M."/>
            <person name="Law P.T.W."/>
            <person name="Wu Y.L."/>
            <person name="Cai Z.L."/>
            <person name="Qin H."/>
            <person name="Bao Y."/>
            <person name="Leung R.K.K."/>
            <person name="Ng P.K.S."/>
            <person name="Zou J."/>
            <person name="Zhong X.J."/>
            <person name="Ran P.X."/>
            <person name="Zhong N.S."/>
            <person name="Liu Z.G."/>
            <person name="Tsui S.K.W."/>
        </authorList>
    </citation>
    <scope>NUCLEOTIDE SEQUENCE</scope>
    <source>
        <strain evidence="1">Derf</strain>
        <tissue evidence="1">Whole organism</tissue>
    </source>
</reference>
<dbReference type="AlphaFoldDB" id="A0A922ICQ0"/>
<protein>
    <submittedName>
        <fullName evidence="1">Uncharacterized protein</fullName>
    </submittedName>
</protein>
<keyword evidence="2" id="KW-1185">Reference proteome</keyword>
<gene>
    <name evidence="1" type="ORF">DERF_002978</name>
</gene>
<reference evidence="1" key="2">
    <citation type="journal article" date="2022" name="Res Sq">
        <title>Comparative Genomics Reveals Insights into the Divergent Evolution of Astigmatic Mites and Household Pest Adaptations.</title>
        <authorList>
            <person name="Xiong Q."/>
            <person name="Wan A.T.-Y."/>
            <person name="Liu X.-Y."/>
            <person name="Fung C.S.-H."/>
            <person name="Xiao X."/>
            <person name="Malainual N."/>
            <person name="Hou J."/>
            <person name="Wang L."/>
            <person name="Wang M."/>
            <person name="Yang K."/>
            <person name="Cui Y."/>
            <person name="Leung E."/>
            <person name="Nong W."/>
            <person name="Shin S.-K."/>
            <person name="Au S."/>
            <person name="Jeong K.Y."/>
            <person name="Chew F.T."/>
            <person name="Hui J."/>
            <person name="Leung T.F."/>
            <person name="Tungtrongchitr A."/>
            <person name="Zhong N."/>
            <person name="Liu Z."/>
            <person name="Tsui S."/>
        </authorList>
    </citation>
    <scope>NUCLEOTIDE SEQUENCE</scope>
    <source>
        <strain evidence="1">Derf</strain>
        <tissue evidence="1">Whole organism</tissue>
    </source>
</reference>
<organism evidence="1 2">
    <name type="scientific">Dermatophagoides farinae</name>
    <name type="common">American house dust mite</name>
    <dbReference type="NCBI Taxonomy" id="6954"/>
    <lineage>
        <taxon>Eukaryota</taxon>
        <taxon>Metazoa</taxon>
        <taxon>Ecdysozoa</taxon>
        <taxon>Arthropoda</taxon>
        <taxon>Chelicerata</taxon>
        <taxon>Arachnida</taxon>
        <taxon>Acari</taxon>
        <taxon>Acariformes</taxon>
        <taxon>Sarcoptiformes</taxon>
        <taxon>Astigmata</taxon>
        <taxon>Psoroptidia</taxon>
        <taxon>Analgoidea</taxon>
        <taxon>Pyroglyphidae</taxon>
        <taxon>Dermatophagoidinae</taxon>
        <taxon>Dermatophagoides</taxon>
    </lineage>
</organism>
<evidence type="ECO:0000313" key="1">
    <source>
        <dbReference type="EMBL" id="KAH9529069.1"/>
    </source>
</evidence>
<name>A0A922ICQ0_DERFA</name>
<dbReference type="EMBL" id="ASGP02000001">
    <property type="protein sequence ID" value="KAH9529069.1"/>
    <property type="molecule type" value="Genomic_DNA"/>
</dbReference>
<sequence>MDWCNRFPYLVPVWHSLSSQNLRISNDNRIDPNLNIELGGIGTYDDIYYKQYQRLPYRIDRPTLPFFINNDDHSHAKFSAHNCLAFCPKRKILFSSKHGQINVLNLKQSDNTNNGGHRFTAEQSSSVNPFVYDIDDVCTKKLTNDYILGLRLYEKSDQIELLTYSRKSFAIFKYESSYGIKDRLSPITNRFNSLHFFPSHDSLLNTWDRSPDFYQQFLTTYIDNPIIYRSDIEKHTLVVENTINVDIFQPRNQFIHLEYMKNFNPFLYLYGTHENIWLGDTRVKMSGEKKQPKPLINSKEFVFFKPFELFQTFHVNPVDPHQFITTSDFNINFFDLRYPNKNLFQIKHMISDKLVNRLLAIKIPSNQSCDTLMLMASNHIKTCLLTLNSDNIQPKMLHVPFYLDCPPSINKLFPIISENQNFIRGMQFLPQTLTESSSCFSTAFLMNNGDIFCQDFWPKSSNDIDADLAEDFMYENNVGNKIYLNSELDTITKDYMNEVLEYLNNKESKVSEIANSRNMKEYCRKCNDKLPCTPNPINFCYCLRSEAKSEELELFTSNTDSFNDILSTENSTVAIDGKLRYRDGDQIDFEFIKQNWFHLQNDSTKDGVRQYCRPFTRKLFDPWYQGIIDESSPSPIVSSSSSLLLASQPTSSLLPHDEHNDDDCDDHKDFLLNKY</sequence>
<evidence type="ECO:0000313" key="2">
    <source>
        <dbReference type="Proteomes" id="UP000790347"/>
    </source>
</evidence>
<proteinExistence type="predicted"/>
<dbReference type="OrthoDB" id="6495068at2759"/>
<dbReference type="Proteomes" id="UP000790347">
    <property type="component" value="Unassembled WGS sequence"/>
</dbReference>
<comment type="caution">
    <text evidence="1">The sequence shown here is derived from an EMBL/GenBank/DDBJ whole genome shotgun (WGS) entry which is preliminary data.</text>
</comment>
<accession>A0A922ICQ0</accession>